<feature type="transmembrane region" description="Helical" evidence="4">
    <location>
        <begin position="241"/>
        <end position="261"/>
    </location>
</feature>
<sequence>MAEIPIIDLSTKTLNPSSSSWVSACKYVQHALEEYGFFLARYDDFQSELDKQVFDVMEELFDLPLETKTRNWGELAFHGYVGQLPHAPLHESMGIPDATTSGAVEAFTTLMWPSGNNRFCESISCYVKLVAELEQKVDKMVLESYGAEKHYESHVGSTTYLLRTLKYSAPDSNNNSSSNNIGANIHTDKNFLTIIHQNQVNGLEIQPRNGEWFAVEFPPAPGSFFVVMAGDSYKVLYYLPFNYYLILAYIFKFLLITRLYLNMWMRKGLEQWRIYSARHQVLMKGDKPRYSLALFSYNHGITHIPEELVDTEHPLQFKSFDSYGLLRFYLSRAPSDMSGSSAKEYCGVTA</sequence>
<reference evidence="6" key="2">
    <citation type="journal article" date="2024" name="Plant">
        <title>Genomic evolution and insights into agronomic trait innovations of Sesamum species.</title>
        <authorList>
            <person name="Miao H."/>
            <person name="Wang L."/>
            <person name="Qu L."/>
            <person name="Liu H."/>
            <person name="Sun Y."/>
            <person name="Le M."/>
            <person name="Wang Q."/>
            <person name="Wei S."/>
            <person name="Zheng Y."/>
            <person name="Lin W."/>
            <person name="Duan Y."/>
            <person name="Cao H."/>
            <person name="Xiong S."/>
            <person name="Wang X."/>
            <person name="Wei L."/>
            <person name="Li C."/>
            <person name="Ma Q."/>
            <person name="Ju M."/>
            <person name="Zhao R."/>
            <person name="Li G."/>
            <person name="Mu C."/>
            <person name="Tian Q."/>
            <person name="Mei H."/>
            <person name="Zhang T."/>
            <person name="Gao T."/>
            <person name="Zhang H."/>
        </authorList>
    </citation>
    <scope>NUCLEOTIDE SEQUENCE</scope>
    <source>
        <tissue evidence="6">Leaf</tissue>
    </source>
</reference>
<dbReference type="Gene3D" id="2.60.120.330">
    <property type="entry name" value="B-lactam Antibiotic, Isopenicillin N Synthase, Chain"/>
    <property type="match status" value="1"/>
</dbReference>
<dbReference type="PROSITE" id="PS51471">
    <property type="entry name" value="FE2OG_OXY"/>
    <property type="match status" value="1"/>
</dbReference>
<evidence type="ECO:0000256" key="4">
    <source>
        <dbReference type="SAM" id="Phobius"/>
    </source>
</evidence>
<dbReference type="GO" id="GO:0046872">
    <property type="term" value="F:metal ion binding"/>
    <property type="evidence" value="ECO:0007669"/>
    <property type="project" value="UniProtKB-KW"/>
</dbReference>
<dbReference type="InterPro" id="IPR027443">
    <property type="entry name" value="IPNS-like_sf"/>
</dbReference>
<dbReference type="InterPro" id="IPR050231">
    <property type="entry name" value="Iron_ascorbate_oxido_reductase"/>
</dbReference>
<comment type="caution">
    <text evidence="6">The sequence shown here is derived from an EMBL/GenBank/DDBJ whole genome shotgun (WGS) entry which is preliminary data.</text>
</comment>
<keyword evidence="1 3" id="KW-0479">Metal-binding</keyword>
<evidence type="ECO:0000256" key="1">
    <source>
        <dbReference type="ARBA" id="ARBA00022723"/>
    </source>
</evidence>
<evidence type="ECO:0000256" key="3">
    <source>
        <dbReference type="RuleBase" id="RU003682"/>
    </source>
</evidence>
<comment type="similarity">
    <text evidence="3">Belongs to the iron/ascorbate-dependent oxidoreductase family.</text>
</comment>
<dbReference type="SUPFAM" id="SSF51197">
    <property type="entry name" value="Clavaminate synthase-like"/>
    <property type="match status" value="2"/>
</dbReference>
<protein>
    <submittedName>
        <fullName evidence="6">2-oxoglutarate-dependent dioxygenase AOP1</fullName>
    </submittedName>
</protein>
<dbReference type="AlphaFoldDB" id="A0AAW2RJZ1"/>
<dbReference type="PANTHER" id="PTHR47990">
    <property type="entry name" value="2-OXOGLUTARATE (2OG) AND FE(II)-DEPENDENT OXYGENASE SUPERFAMILY PROTEIN-RELATED"/>
    <property type="match status" value="1"/>
</dbReference>
<reference evidence="6" key="1">
    <citation type="submission" date="2020-06" db="EMBL/GenBank/DDBJ databases">
        <authorList>
            <person name="Li T."/>
            <person name="Hu X."/>
            <person name="Zhang T."/>
            <person name="Song X."/>
            <person name="Zhang H."/>
            <person name="Dai N."/>
            <person name="Sheng W."/>
            <person name="Hou X."/>
            <person name="Wei L."/>
        </authorList>
    </citation>
    <scope>NUCLEOTIDE SEQUENCE</scope>
    <source>
        <strain evidence="6">G01</strain>
        <tissue evidence="6">Leaf</tissue>
    </source>
</reference>
<evidence type="ECO:0000259" key="5">
    <source>
        <dbReference type="PROSITE" id="PS51471"/>
    </source>
</evidence>
<accession>A0AAW2RJZ1</accession>
<dbReference type="Pfam" id="PF03171">
    <property type="entry name" value="2OG-FeII_Oxy"/>
    <property type="match status" value="1"/>
</dbReference>
<keyword evidence="4" id="KW-0812">Transmembrane</keyword>
<dbReference type="InterPro" id="IPR026992">
    <property type="entry name" value="DIOX_N"/>
</dbReference>
<proteinExistence type="inferred from homology"/>
<dbReference type="GO" id="GO:0016706">
    <property type="term" value="F:2-oxoglutarate-dependent dioxygenase activity"/>
    <property type="evidence" value="ECO:0007669"/>
    <property type="project" value="UniProtKB-ARBA"/>
</dbReference>
<dbReference type="InterPro" id="IPR044861">
    <property type="entry name" value="IPNS-like_FE2OG_OXY"/>
</dbReference>
<organism evidence="6">
    <name type="scientific">Sesamum angustifolium</name>
    <dbReference type="NCBI Taxonomy" id="2727405"/>
    <lineage>
        <taxon>Eukaryota</taxon>
        <taxon>Viridiplantae</taxon>
        <taxon>Streptophyta</taxon>
        <taxon>Embryophyta</taxon>
        <taxon>Tracheophyta</taxon>
        <taxon>Spermatophyta</taxon>
        <taxon>Magnoliopsida</taxon>
        <taxon>eudicotyledons</taxon>
        <taxon>Gunneridae</taxon>
        <taxon>Pentapetalae</taxon>
        <taxon>asterids</taxon>
        <taxon>lamiids</taxon>
        <taxon>Lamiales</taxon>
        <taxon>Pedaliaceae</taxon>
        <taxon>Sesamum</taxon>
    </lineage>
</organism>
<keyword evidence="3" id="KW-0560">Oxidoreductase</keyword>
<keyword evidence="4" id="KW-1133">Transmembrane helix</keyword>
<dbReference type="GO" id="GO:0002238">
    <property type="term" value="P:response to molecule of fungal origin"/>
    <property type="evidence" value="ECO:0007669"/>
    <property type="project" value="UniProtKB-ARBA"/>
</dbReference>
<keyword evidence="6" id="KW-0223">Dioxygenase</keyword>
<evidence type="ECO:0000256" key="2">
    <source>
        <dbReference type="ARBA" id="ARBA00023004"/>
    </source>
</evidence>
<name>A0AAW2RJZ1_9LAMI</name>
<dbReference type="GO" id="GO:0009805">
    <property type="term" value="P:coumarin biosynthetic process"/>
    <property type="evidence" value="ECO:0007669"/>
    <property type="project" value="UniProtKB-ARBA"/>
</dbReference>
<evidence type="ECO:0000313" key="6">
    <source>
        <dbReference type="EMBL" id="KAL0379726.1"/>
    </source>
</evidence>
<feature type="domain" description="Fe2OG dioxygenase" evidence="5">
    <location>
        <begin position="157"/>
        <end position="298"/>
    </location>
</feature>
<keyword evidence="2 3" id="KW-0408">Iron</keyword>
<gene>
    <name evidence="6" type="ORF">Sangu_0036900</name>
</gene>
<dbReference type="Pfam" id="PF14226">
    <property type="entry name" value="DIOX_N"/>
    <property type="match status" value="1"/>
</dbReference>
<dbReference type="InterPro" id="IPR005123">
    <property type="entry name" value="Oxoglu/Fe-dep_dioxygenase_dom"/>
</dbReference>
<keyword evidence="4" id="KW-0472">Membrane</keyword>
<dbReference type="EMBL" id="JACGWK010000001">
    <property type="protein sequence ID" value="KAL0379726.1"/>
    <property type="molecule type" value="Genomic_DNA"/>
</dbReference>